<reference evidence="1 2" key="1">
    <citation type="submission" date="2021-08" db="EMBL/GenBank/DDBJ databases">
        <title>Streptomyces sp. PTM05 isolated from lichen.</title>
        <authorList>
            <person name="Somphong A."/>
            <person name="Phongsopitanun W."/>
            <person name="Tanasupawat S."/>
        </authorList>
    </citation>
    <scope>NUCLEOTIDE SEQUENCE [LARGE SCALE GENOMIC DNA]</scope>
    <source>
        <strain evidence="1 2">Ptm05</strain>
    </source>
</reference>
<evidence type="ECO:0000313" key="1">
    <source>
        <dbReference type="EMBL" id="MBY8883723.1"/>
    </source>
</evidence>
<keyword evidence="2" id="KW-1185">Reference proteome</keyword>
<accession>A0ABS7QKL0</accession>
<evidence type="ECO:0000313" key="2">
    <source>
        <dbReference type="Proteomes" id="UP001198565"/>
    </source>
</evidence>
<gene>
    <name evidence="1" type="ORF">K7472_02535</name>
</gene>
<organism evidence="1 2">
    <name type="scientific">Streptantibioticus parmotrematis</name>
    <dbReference type="NCBI Taxonomy" id="2873249"/>
    <lineage>
        <taxon>Bacteria</taxon>
        <taxon>Bacillati</taxon>
        <taxon>Actinomycetota</taxon>
        <taxon>Actinomycetes</taxon>
        <taxon>Kitasatosporales</taxon>
        <taxon>Streptomycetaceae</taxon>
        <taxon>Streptantibioticus</taxon>
    </lineage>
</organism>
<sequence>MVITGLNSGEVRVTVDVRTEPPAVVDRDDWDEIVEASPALGGPRPGLSTMMPTEGLLELPDFSEAGLGPYRVRVHARGRDAANEVMDLPEGAEPIEEHLIQVWSTPAAPMHVHQQTDAYGKTMLPASEA</sequence>
<protein>
    <submittedName>
        <fullName evidence="1">Uncharacterized protein</fullName>
    </submittedName>
</protein>
<comment type="caution">
    <text evidence="1">The sequence shown here is derived from an EMBL/GenBank/DDBJ whole genome shotgun (WGS) entry which is preliminary data.</text>
</comment>
<name>A0ABS7QKL0_9ACTN</name>
<proteinExistence type="predicted"/>
<dbReference type="EMBL" id="JAINVZ010000001">
    <property type="protein sequence ID" value="MBY8883723.1"/>
    <property type="molecule type" value="Genomic_DNA"/>
</dbReference>
<dbReference type="RefSeq" id="WP_222973439.1">
    <property type="nucleotide sequence ID" value="NZ_JAINVZ010000001.1"/>
</dbReference>
<dbReference type="Proteomes" id="UP001198565">
    <property type="component" value="Unassembled WGS sequence"/>
</dbReference>